<organism evidence="1 2">
    <name type="scientific">Flavobacterium nitrogenifigens</name>
    <dbReference type="NCBI Taxonomy" id="1617283"/>
    <lineage>
        <taxon>Bacteria</taxon>
        <taxon>Pseudomonadati</taxon>
        <taxon>Bacteroidota</taxon>
        <taxon>Flavobacteriia</taxon>
        <taxon>Flavobacteriales</taxon>
        <taxon>Flavobacteriaceae</taxon>
        <taxon>Flavobacterium</taxon>
    </lineage>
</organism>
<keyword evidence="2" id="KW-1185">Reference proteome</keyword>
<comment type="caution">
    <text evidence="1">The sequence shown here is derived from an EMBL/GenBank/DDBJ whole genome shotgun (WGS) entry which is preliminary data.</text>
</comment>
<sequence>MKKTLLLIFLISSIAYCQKSKRQIESIEDITTYNESETTSYKFENGKLISKNVEKKKPIYFSYNQKGLLEKESNTYDDGEIQDAYFKYNDDGYLIEIIRTGKKNGASEFKPWGKTVITYSIKDADHYTVESSSGNIDFSGNIDNSRYVQKNTYEMNGNILKKTTKGASYQYTMQNGNIVNMEQLSPSKSNHSVDYKFDNSESINKIIAYNMYGDKYFITSLICQPPLFDFYSDFVNQNNCIERKNNKTSQYSRHSENTSLVVYDEKKLPIEIKTENNHGHKKVIKIKYN</sequence>
<accession>A0A7W7IT37</accession>
<name>A0A7W7IT37_9FLAO</name>
<proteinExistence type="predicted"/>
<dbReference type="Proteomes" id="UP000561681">
    <property type="component" value="Unassembled WGS sequence"/>
</dbReference>
<protein>
    <submittedName>
        <fullName evidence="1">Uncharacterized protein</fullName>
    </submittedName>
</protein>
<reference evidence="1 2" key="1">
    <citation type="submission" date="2020-08" db="EMBL/GenBank/DDBJ databases">
        <title>Functional genomics of gut bacteria from endangered species of beetles.</title>
        <authorList>
            <person name="Carlos-Shanley C."/>
        </authorList>
    </citation>
    <scope>NUCLEOTIDE SEQUENCE [LARGE SCALE GENOMIC DNA]</scope>
    <source>
        <strain evidence="1 2">S00142</strain>
    </source>
</reference>
<gene>
    <name evidence="1" type="ORF">HNP37_000043</name>
</gene>
<dbReference type="EMBL" id="JACHLD010000001">
    <property type="protein sequence ID" value="MBB4800004.1"/>
    <property type="molecule type" value="Genomic_DNA"/>
</dbReference>
<dbReference type="AlphaFoldDB" id="A0A7W7IT37"/>
<evidence type="ECO:0000313" key="1">
    <source>
        <dbReference type="EMBL" id="MBB4800004.1"/>
    </source>
</evidence>
<dbReference type="RefSeq" id="WP_184157641.1">
    <property type="nucleotide sequence ID" value="NZ_JACHLD010000001.1"/>
</dbReference>
<evidence type="ECO:0000313" key="2">
    <source>
        <dbReference type="Proteomes" id="UP000561681"/>
    </source>
</evidence>